<reference evidence="1" key="1">
    <citation type="submission" date="2022-02" db="EMBL/GenBank/DDBJ databases">
        <title>Plant Genome Project.</title>
        <authorList>
            <person name="Zhang R.-G."/>
        </authorList>
    </citation>
    <scope>NUCLEOTIDE SEQUENCE</scope>
    <source>
        <strain evidence="1">AT1</strain>
    </source>
</reference>
<dbReference type="Proteomes" id="UP001062846">
    <property type="component" value="Chromosome 8"/>
</dbReference>
<organism evidence="1 2">
    <name type="scientific">Rhododendron molle</name>
    <name type="common">Chinese azalea</name>
    <name type="synonym">Azalea mollis</name>
    <dbReference type="NCBI Taxonomy" id="49168"/>
    <lineage>
        <taxon>Eukaryota</taxon>
        <taxon>Viridiplantae</taxon>
        <taxon>Streptophyta</taxon>
        <taxon>Embryophyta</taxon>
        <taxon>Tracheophyta</taxon>
        <taxon>Spermatophyta</taxon>
        <taxon>Magnoliopsida</taxon>
        <taxon>eudicotyledons</taxon>
        <taxon>Gunneridae</taxon>
        <taxon>Pentapetalae</taxon>
        <taxon>asterids</taxon>
        <taxon>Ericales</taxon>
        <taxon>Ericaceae</taxon>
        <taxon>Ericoideae</taxon>
        <taxon>Rhodoreae</taxon>
        <taxon>Rhododendron</taxon>
    </lineage>
</organism>
<keyword evidence="2" id="KW-1185">Reference proteome</keyword>
<evidence type="ECO:0000313" key="2">
    <source>
        <dbReference type="Proteomes" id="UP001062846"/>
    </source>
</evidence>
<name>A0ACC0MJ60_RHOML</name>
<sequence length="341" mass="38709">MIALLQELTPWIESPTCLNPSFITSSRICHIQKVFVLSSLSKTWQNARESYPSLLCSESLFLGLGLQTVPITEIKHRSFMDMVDSSILKLHKRWVTLQEFTSDMILLYGCGSRIDHWLELATEMNVKELILLFEGNGNGATTYFQHYNLSQIIFGSKSLTFLLLRNCNMTNLLISTKCGSLQELILLGVYVTEDILQMIIFCCSSSLIRLDLSCCKLLKNLHISDVKKLKEVDVHDYAGELERIEIKAPSLGSFAYHGYRRTLNVCLASCVNVRELCIDCLLIPEQFTRDVGSRFPLLKKLELDGYGLKSFEISSLQLERLSLRSLYPIIIKAPNLSSFCI</sequence>
<accession>A0ACC0MJ60</accession>
<proteinExistence type="predicted"/>
<gene>
    <name evidence="1" type="ORF">RHMOL_Rhmol08G0035400</name>
</gene>
<dbReference type="EMBL" id="CM046395">
    <property type="protein sequence ID" value="KAI8541083.1"/>
    <property type="molecule type" value="Genomic_DNA"/>
</dbReference>
<comment type="caution">
    <text evidence="1">The sequence shown here is derived from an EMBL/GenBank/DDBJ whole genome shotgun (WGS) entry which is preliminary data.</text>
</comment>
<protein>
    <submittedName>
        <fullName evidence="1">Uncharacterized protein</fullName>
    </submittedName>
</protein>
<evidence type="ECO:0000313" key="1">
    <source>
        <dbReference type="EMBL" id="KAI8541083.1"/>
    </source>
</evidence>